<evidence type="ECO:0000313" key="1">
    <source>
        <dbReference type="EMBL" id="GGG81448.1"/>
    </source>
</evidence>
<name>A0A8J3EHT1_9RHOB</name>
<comment type="caution">
    <text evidence="1">The sequence shown here is derived from an EMBL/GenBank/DDBJ whole genome shotgun (WGS) entry which is preliminary data.</text>
</comment>
<gene>
    <name evidence="1" type="ORF">GCM10011415_33760</name>
</gene>
<sequence length="117" mass="12473">MRGGIVIAAMGMLAMSACDLVAPARDAILPPPDRNALAFRNAEIAVTPIMARKAPGISPDRAVACILDYASKGQVEALSFNQATGQPALNDNIVMDILYKPGVRQCLRGGPVYWLMF</sequence>
<dbReference type="PROSITE" id="PS51257">
    <property type="entry name" value="PROKAR_LIPOPROTEIN"/>
    <property type="match status" value="1"/>
</dbReference>
<evidence type="ECO:0000313" key="2">
    <source>
        <dbReference type="Proteomes" id="UP000617145"/>
    </source>
</evidence>
<dbReference type="AlphaFoldDB" id="A0A8J3EHT1"/>
<evidence type="ECO:0008006" key="3">
    <source>
        <dbReference type="Google" id="ProtNLM"/>
    </source>
</evidence>
<dbReference type="Proteomes" id="UP000617145">
    <property type="component" value="Unassembled WGS sequence"/>
</dbReference>
<protein>
    <recommendedName>
        <fullName evidence="3">Lipoprotein</fullName>
    </recommendedName>
</protein>
<accession>A0A8J3EHT1</accession>
<organism evidence="1 2">
    <name type="scientific">Salipiger pallidus</name>
    <dbReference type="NCBI Taxonomy" id="1775170"/>
    <lineage>
        <taxon>Bacteria</taxon>
        <taxon>Pseudomonadati</taxon>
        <taxon>Pseudomonadota</taxon>
        <taxon>Alphaproteobacteria</taxon>
        <taxon>Rhodobacterales</taxon>
        <taxon>Roseobacteraceae</taxon>
        <taxon>Salipiger</taxon>
    </lineage>
</organism>
<proteinExistence type="predicted"/>
<reference evidence="1" key="1">
    <citation type="journal article" date="2014" name="Int. J. Syst. Evol. Microbiol.">
        <title>Complete genome sequence of Corynebacterium casei LMG S-19264T (=DSM 44701T), isolated from a smear-ripened cheese.</title>
        <authorList>
            <consortium name="US DOE Joint Genome Institute (JGI-PGF)"/>
            <person name="Walter F."/>
            <person name="Albersmeier A."/>
            <person name="Kalinowski J."/>
            <person name="Ruckert C."/>
        </authorList>
    </citation>
    <scope>NUCLEOTIDE SEQUENCE</scope>
    <source>
        <strain evidence="1">CGMCC 1.15762</strain>
    </source>
</reference>
<dbReference type="EMBL" id="BMJV01000007">
    <property type="protein sequence ID" value="GGG81448.1"/>
    <property type="molecule type" value="Genomic_DNA"/>
</dbReference>
<keyword evidence="2" id="KW-1185">Reference proteome</keyword>
<dbReference type="RefSeq" id="WP_188791425.1">
    <property type="nucleotide sequence ID" value="NZ_BMJV01000007.1"/>
</dbReference>
<reference evidence="1" key="2">
    <citation type="submission" date="2020-09" db="EMBL/GenBank/DDBJ databases">
        <authorList>
            <person name="Sun Q."/>
            <person name="Zhou Y."/>
        </authorList>
    </citation>
    <scope>NUCLEOTIDE SEQUENCE</scope>
    <source>
        <strain evidence="1">CGMCC 1.15762</strain>
    </source>
</reference>